<dbReference type="Gene3D" id="2.130.10.10">
    <property type="entry name" value="YVTN repeat-like/Quinoprotein amine dehydrogenase"/>
    <property type="match status" value="1"/>
</dbReference>
<keyword evidence="7" id="KW-0539">Nucleus</keyword>
<keyword evidence="12" id="KW-1185">Reference proteome</keyword>
<evidence type="ECO:0000256" key="3">
    <source>
        <dbReference type="ARBA" id="ARBA00022664"/>
    </source>
</evidence>
<dbReference type="SUPFAM" id="SSF50978">
    <property type="entry name" value="WD40 repeat-like"/>
    <property type="match status" value="1"/>
</dbReference>
<feature type="repeat" description="WD" evidence="9">
    <location>
        <begin position="383"/>
        <end position="424"/>
    </location>
</feature>
<dbReference type="FunFam" id="2.130.10.10:FF:000034">
    <property type="entry name" value="Pre-mRNA-processing factor 17, putative"/>
    <property type="match status" value="1"/>
</dbReference>
<dbReference type="InterPro" id="IPR015943">
    <property type="entry name" value="WD40/YVTN_repeat-like_dom_sf"/>
</dbReference>
<dbReference type="Proteomes" id="UP001176517">
    <property type="component" value="Unassembled WGS sequence"/>
</dbReference>
<dbReference type="PRINTS" id="PR00320">
    <property type="entry name" value="GPROTEINBRPT"/>
</dbReference>
<dbReference type="PROSITE" id="PS50294">
    <property type="entry name" value="WD_REPEATS_REGION"/>
    <property type="match status" value="4"/>
</dbReference>
<keyword evidence="3" id="KW-0507">mRNA processing</keyword>
<feature type="region of interest" description="Disordered" evidence="10">
    <location>
        <begin position="1"/>
        <end position="47"/>
    </location>
</feature>
<dbReference type="InterPro" id="IPR020472">
    <property type="entry name" value="WD40_PAC1"/>
</dbReference>
<dbReference type="GO" id="GO:0003729">
    <property type="term" value="F:mRNA binding"/>
    <property type="evidence" value="ECO:0007669"/>
    <property type="project" value="TreeGrafter"/>
</dbReference>
<keyword evidence="4" id="KW-0747">Spliceosome</keyword>
<evidence type="ECO:0000313" key="12">
    <source>
        <dbReference type="Proteomes" id="UP001176517"/>
    </source>
</evidence>
<dbReference type="InterPro" id="IPR019775">
    <property type="entry name" value="WD40_repeat_CS"/>
</dbReference>
<accession>A0AAN6JU49</accession>
<dbReference type="PROSITE" id="PS50082">
    <property type="entry name" value="WD_REPEATS_2"/>
    <property type="match status" value="4"/>
</dbReference>
<feature type="repeat" description="WD" evidence="9">
    <location>
        <begin position="469"/>
        <end position="503"/>
    </location>
</feature>
<evidence type="ECO:0000313" key="11">
    <source>
        <dbReference type="EMBL" id="KAK0557885.1"/>
    </source>
</evidence>
<protein>
    <recommendedName>
        <fullName evidence="8">Pre-mRNA-processing factor 17</fullName>
    </recommendedName>
</protein>
<evidence type="ECO:0000256" key="6">
    <source>
        <dbReference type="ARBA" id="ARBA00023187"/>
    </source>
</evidence>
<keyword evidence="2 9" id="KW-0853">WD repeat</keyword>
<keyword evidence="6" id="KW-0508">mRNA splicing</keyword>
<dbReference type="GO" id="GO:0000398">
    <property type="term" value="P:mRNA splicing, via spliceosome"/>
    <property type="evidence" value="ECO:0007669"/>
    <property type="project" value="InterPro"/>
</dbReference>
<evidence type="ECO:0000256" key="7">
    <source>
        <dbReference type="ARBA" id="ARBA00023242"/>
    </source>
</evidence>
<evidence type="ECO:0000256" key="10">
    <source>
        <dbReference type="SAM" id="MobiDB-lite"/>
    </source>
</evidence>
<proteinExistence type="predicted"/>
<evidence type="ECO:0000256" key="9">
    <source>
        <dbReference type="PROSITE-ProRule" id="PRU00221"/>
    </source>
</evidence>
<dbReference type="InterPro" id="IPR001680">
    <property type="entry name" value="WD40_rpt"/>
</dbReference>
<evidence type="ECO:0000256" key="2">
    <source>
        <dbReference type="ARBA" id="ARBA00022574"/>
    </source>
</evidence>
<dbReference type="PANTHER" id="PTHR43979:SF1">
    <property type="entry name" value="PRE-MRNA-PROCESSING FACTOR 17"/>
    <property type="match status" value="1"/>
</dbReference>
<dbReference type="EMBL" id="JAPDMZ010000002">
    <property type="protein sequence ID" value="KAK0557885.1"/>
    <property type="molecule type" value="Genomic_DNA"/>
</dbReference>
<feature type="region of interest" description="Disordered" evidence="10">
    <location>
        <begin position="193"/>
        <end position="234"/>
    </location>
</feature>
<dbReference type="CDD" id="cd00200">
    <property type="entry name" value="WD40"/>
    <property type="match status" value="1"/>
</dbReference>
<keyword evidence="5" id="KW-0677">Repeat</keyword>
<dbReference type="SMART" id="SM00320">
    <property type="entry name" value="WD40"/>
    <property type="match status" value="7"/>
</dbReference>
<dbReference type="InterPro" id="IPR036322">
    <property type="entry name" value="WD40_repeat_dom_sf"/>
</dbReference>
<evidence type="ECO:0000256" key="1">
    <source>
        <dbReference type="ARBA" id="ARBA00004123"/>
    </source>
</evidence>
<feature type="repeat" description="WD" evidence="9">
    <location>
        <begin position="600"/>
        <end position="633"/>
    </location>
</feature>
<dbReference type="PROSITE" id="PS00678">
    <property type="entry name" value="WD_REPEATS_1"/>
    <property type="match status" value="1"/>
</dbReference>
<sequence>MNQLQNYASDSEEEQTSPTVEAGPSGSRRPLSKPGYDTADAAADEAAVDPNDVFGLQEVGQAKDKATTTDSGVVQRAAITSVVPAGSFMVENESSSSLLMRPTDTEMHVNLRYQDMTAAIQGPANPFSNRKLGAVQNSLSGHVESAAMTDFDFKNQHRTFEQHGYARNPTAQIECFGGGSSAASQWVGDIGAASQNGGASSLERRGGGGEGRASAKQLKRKRHQSGNTEVVEGPDAYLGPWAGWKDEQVHVPEGVGPSAEELKLAEEQSANRQKEAEAMQEKRRKAEAGGEEKSVFHGKSMYDYQGRTYMHVPTDVDTNLNGEAGTQECYIPKACIHTFSGHTKAISALRLFPKSGHLLLSASTDTKIKLWDVYHEGNCLRTFMGHTRAVKDVTFSNDGRRFLSAGYDRQVKLWDTETGQCIRKFSNGNVANCVKFHPDDDKQHIFLAGTANKKIVQYDVNTGEIVQEYDQHLGAVNTITFVDENRRFVTTSDDKTMRAWDFDIPVVIKYVADPTMHSIPAVTLHPNKKWLGCQSLDNQVLIYGSDSFKQNRKKVFKGHTIAGYGCQVGFSPDGKFVSSGDGEGNLVFWDWKSCRLLKRLRAHKEVIIAHEWLPHETSKIVTGSWDGLIKLWD</sequence>
<name>A0AAN6JU49_9BASI</name>
<evidence type="ECO:0000256" key="5">
    <source>
        <dbReference type="ARBA" id="ARBA00022737"/>
    </source>
</evidence>
<feature type="region of interest" description="Disordered" evidence="10">
    <location>
        <begin position="266"/>
        <end position="292"/>
    </location>
</feature>
<gene>
    <name evidence="11" type="ORF">OC846_000180</name>
</gene>
<feature type="repeat" description="WD" evidence="9">
    <location>
        <begin position="339"/>
        <end position="373"/>
    </location>
</feature>
<evidence type="ECO:0000256" key="4">
    <source>
        <dbReference type="ARBA" id="ARBA00022728"/>
    </source>
</evidence>
<dbReference type="AlphaFoldDB" id="A0AAN6JU49"/>
<organism evidence="11 12">
    <name type="scientific">Tilletia horrida</name>
    <dbReference type="NCBI Taxonomy" id="155126"/>
    <lineage>
        <taxon>Eukaryota</taxon>
        <taxon>Fungi</taxon>
        <taxon>Dikarya</taxon>
        <taxon>Basidiomycota</taxon>
        <taxon>Ustilaginomycotina</taxon>
        <taxon>Exobasidiomycetes</taxon>
        <taxon>Tilletiales</taxon>
        <taxon>Tilletiaceae</taxon>
        <taxon>Tilletia</taxon>
    </lineage>
</organism>
<comment type="caution">
    <text evidence="11">The sequence shown here is derived from an EMBL/GenBank/DDBJ whole genome shotgun (WGS) entry which is preliminary data.</text>
</comment>
<reference evidence="11" key="1">
    <citation type="journal article" date="2023" name="PhytoFront">
        <title>Draft Genome Resources of Seven Strains of Tilletia horrida, Causal Agent of Kernel Smut of Rice.</title>
        <authorList>
            <person name="Khanal S."/>
            <person name="Antony Babu S."/>
            <person name="Zhou X.G."/>
        </authorList>
    </citation>
    <scope>NUCLEOTIDE SEQUENCE</scope>
    <source>
        <strain evidence="11">TX6</strain>
    </source>
</reference>
<evidence type="ECO:0000256" key="8">
    <source>
        <dbReference type="ARBA" id="ARBA00068146"/>
    </source>
</evidence>
<dbReference type="Pfam" id="PF00400">
    <property type="entry name" value="WD40"/>
    <property type="match status" value="5"/>
</dbReference>
<dbReference type="PANTHER" id="PTHR43979">
    <property type="entry name" value="PRE-MRNA-PROCESSING FACTOR 17"/>
    <property type="match status" value="1"/>
</dbReference>
<dbReference type="GO" id="GO:0071013">
    <property type="term" value="C:catalytic step 2 spliceosome"/>
    <property type="evidence" value="ECO:0007669"/>
    <property type="project" value="InterPro"/>
</dbReference>
<dbReference type="InterPro" id="IPR032847">
    <property type="entry name" value="PRPF17"/>
</dbReference>
<feature type="compositionally biased region" description="Basic and acidic residues" evidence="10">
    <location>
        <begin position="272"/>
        <end position="292"/>
    </location>
</feature>
<comment type="subcellular location">
    <subcellularLocation>
        <location evidence="1">Nucleus</location>
    </subcellularLocation>
</comment>